<dbReference type="GO" id="GO:0043683">
    <property type="term" value="P:type IV pilus assembly"/>
    <property type="evidence" value="ECO:0007669"/>
    <property type="project" value="InterPro"/>
</dbReference>
<dbReference type="Proteomes" id="UP000539350">
    <property type="component" value="Unassembled WGS sequence"/>
</dbReference>
<dbReference type="RefSeq" id="WP_182168669.1">
    <property type="nucleotide sequence ID" value="NZ_JACFXU010000013.1"/>
</dbReference>
<sequence length="164" mass="17592">MKQNISPHTSLKPLQSRTQGFTLIELLIVIVIVAILATVALPAYRSSVLKANRMDGIDALLDLQTRQEKWRANNPSYSDSLNSLGYPVPSKPEEPCSISGNSVEGRYSIAIVCNSASPTAYTATATAQGAQAQDKRGSVSCKELVLTVSATTPRGAKTPAECWR</sequence>
<organism evidence="2 3">
    <name type="scientific">Sediminihaliea albiluteola</name>
    <dbReference type="NCBI Taxonomy" id="2758564"/>
    <lineage>
        <taxon>Bacteria</taxon>
        <taxon>Pseudomonadati</taxon>
        <taxon>Pseudomonadota</taxon>
        <taxon>Gammaproteobacteria</taxon>
        <taxon>Cellvibrionales</taxon>
        <taxon>Halieaceae</taxon>
        <taxon>Sediminihaliea</taxon>
    </lineage>
</organism>
<dbReference type="EMBL" id="JACFXU010000013">
    <property type="protein sequence ID" value="MBA6411813.1"/>
    <property type="molecule type" value="Genomic_DNA"/>
</dbReference>
<dbReference type="Gene3D" id="3.30.700.10">
    <property type="entry name" value="Glycoprotein, Type 4 Pilin"/>
    <property type="match status" value="1"/>
</dbReference>
<keyword evidence="1" id="KW-0472">Membrane</keyword>
<dbReference type="InterPro" id="IPR031982">
    <property type="entry name" value="PilE-like"/>
</dbReference>
<keyword evidence="3" id="KW-1185">Reference proteome</keyword>
<keyword evidence="1" id="KW-0812">Transmembrane</keyword>
<protein>
    <submittedName>
        <fullName evidence="2">Prepilin-type N-terminal cleavage/methylation domain-containing protein</fullName>
    </submittedName>
</protein>
<gene>
    <name evidence="2" type="ORF">H2508_01655</name>
</gene>
<evidence type="ECO:0000313" key="3">
    <source>
        <dbReference type="Proteomes" id="UP000539350"/>
    </source>
</evidence>
<dbReference type="InterPro" id="IPR045584">
    <property type="entry name" value="Pilin-like"/>
</dbReference>
<dbReference type="SUPFAM" id="SSF54523">
    <property type="entry name" value="Pili subunits"/>
    <property type="match status" value="1"/>
</dbReference>
<dbReference type="NCBIfam" id="TIGR02532">
    <property type="entry name" value="IV_pilin_GFxxxE"/>
    <property type="match status" value="1"/>
</dbReference>
<dbReference type="InterPro" id="IPR012902">
    <property type="entry name" value="N_methyl_site"/>
</dbReference>
<name>A0A7W2YJ11_9GAMM</name>
<proteinExistence type="predicted"/>
<accession>A0A7W2YJ11</accession>
<reference evidence="2 3" key="1">
    <citation type="submission" date="2020-07" db="EMBL/GenBank/DDBJ databases">
        <title>Halieaceae bacterium, F7430, whole genome shotgun sequencing project.</title>
        <authorList>
            <person name="Jiang S."/>
            <person name="Liu Z.W."/>
            <person name="Du Z.J."/>
        </authorList>
    </citation>
    <scope>NUCLEOTIDE SEQUENCE [LARGE SCALE GENOMIC DNA]</scope>
    <source>
        <strain evidence="2 3">F7430</strain>
    </source>
</reference>
<evidence type="ECO:0000313" key="2">
    <source>
        <dbReference type="EMBL" id="MBA6411813.1"/>
    </source>
</evidence>
<dbReference type="PROSITE" id="PS00409">
    <property type="entry name" value="PROKAR_NTER_METHYL"/>
    <property type="match status" value="1"/>
</dbReference>
<comment type="caution">
    <text evidence="2">The sequence shown here is derived from an EMBL/GenBank/DDBJ whole genome shotgun (WGS) entry which is preliminary data.</text>
</comment>
<dbReference type="Pfam" id="PF07963">
    <property type="entry name" value="N_methyl"/>
    <property type="match status" value="1"/>
</dbReference>
<feature type="transmembrane region" description="Helical" evidence="1">
    <location>
        <begin position="20"/>
        <end position="44"/>
    </location>
</feature>
<dbReference type="Pfam" id="PF16732">
    <property type="entry name" value="ComP_DUS"/>
    <property type="match status" value="1"/>
</dbReference>
<evidence type="ECO:0000256" key="1">
    <source>
        <dbReference type="SAM" id="Phobius"/>
    </source>
</evidence>
<dbReference type="AlphaFoldDB" id="A0A7W2YJ11"/>
<keyword evidence="1" id="KW-1133">Transmembrane helix</keyword>